<protein>
    <recommendedName>
        <fullName evidence="3">Lipoprotein</fullName>
    </recommendedName>
</protein>
<proteinExistence type="predicted"/>
<dbReference type="EMBL" id="JNFP01000022">
    <property type="protein sequence ID" value="KIA63393.1"/>
    <property type="molecule type" value="Genomic_DNA"/>
</dbReference>
<name>A0ABR4ZDF7_9NOCA</name>
<gene>
    <name evidence="1" type="ORF">FG87_19565</name>
</gene>
<evidence type="ECO:0000313" key="2">
    <source>
        <dbReference type="Proteomes" id="UP000031364"/>
    </source>
</evidence>
<dbReference type="Proteomes" id="UP000031364">
    <property type="component" value="Unassembled WGS sequence"/>
</dbReference>
<evidence type="ECO:0000313" key="1">
    <source>
        <dbReference type="EMBL" id="KIA63393.1"/>
    </source>
</evidence>
<keyword evidence="2" id="KW-1185">Reference proteome</keyword>
<reference evidence="1 2" key="1">
    <citation type="journal article" date="2014" name="Int. J. Syst. Evol. Microbiol.">
        <title>Nocardia vulneris sp. nov., isolated from wounds of human patients in North America.</title>
        <authorList>
            <person name="Lasker B.A."/>
            <person name="Bell M."/>
            <person name="Klenk H.P."/>
            <person name="Sproer C."/>
            <person name="Schumann C."/>
            <person name="Schumann P."/>
            <person name="Brown J.M."/>
        </authorList>
    </citation>
    <scope>NUCLEOTIDE SEQUENCE [LARGE SCALE GENOMIC DNA]</scope>
    <source>
        <strain evidence="1 2">W9851</strain>
    </source>
</reference>
<sequence length="138" mass="14571">MSMVALPVEVQALPGDPTYDCEFMTAVESGTVDGRTEGTIDFYGKKETYNSKTNIPVYGVVATGCKPRDGNTPESGIVEKPHIGIIAKSGEVIYKDDTKTEYDLSMTGCPKVDAGDGSGNIFGFGCSTPTGYPAKKKG</sequence>
<accession>A0ABR4ZDF7</accession>
<comment type="caution">
    <text evidence="1">The sequence shown here is derived from an EMBL/GenBank/DDBJ whole genome shotgun (WGS) entry which is preliminary data.</text>
</comment>
<organism evidence="1 2">
    <name type="scientific">Nocardia vulneris</name>
    <dbReference type="NCBI Taxonomy" id="1141657"/>
    <lineage>
        <taxon>Bacteria</taxon>
        <taxon>Bacillati</taxon>
        <taxon>Actinomycetota</taxon>
        <taxon>Actinomycetes</taxon>
        <taxon>Mycobacteriales</taxon>
        <taxon>Nocardiaceae</taxon>
        <taxon>Nocardia</taxon>
    </lineage>
</organism>
<evidence type="ECO:0008006" key="3">
    <source>
        <dbReference type="Google" id="ProtNLM"/>
    </source>
</evidence>